<name>A0A5C5YVW1_9BACT</name>
<dbReference type="RefSeq" id="WP_146393693.1">
    <property type="nucleotide sequence ID" value="NZ_SJPJ01000001.1"/>
</dbReference>
<accession>A0A5C5YVW1</accession>
<dbReference type="AlphaFoldDB" id="A0A5C5YVW1"/>
<keyword evidence="2" id="KW-1185">Reference proteome</keyword>
<comment type="caution">
    <text evidence="1">The sequence shown here is derived from an EMBL/GenBank/DDBJ whole genome shotgun (WGS) entry which is preliminary data.</text>
</comment>
<sequence length="76" mass="8480">MTVETIIASLSQADRRNALELLWASLERDSDAYTPPDWHGTLLAERLANPSSEPAMPVREAMDAVRNRVDARRTSS</sequence>
<organism evidence="1 2">
    <name type="scientific">Novipirellula herctigrandis</name>
    <dbReference type="NCBI Taxonomy" id="2527986"/>
    <lineage>
        <taxon>Bacteria</taxon>
        <taxon>Pseudomonadati</taxon>
        <taxon>Planctomycetota</taxon>
        <taxon>Planctomycetia</taxon>
        <taxon>Pirellulales</taxon>
        <taxon>Pirellulaceae</taxon>
        <taxon>Novipirellula</taxon>
    </lineage>
</organism>
<dbReference type="Proteomes" id="UP000315010">
    <property type="component" value="Unassembled WGS sequence"/>
</dbReference>
<gene>
    <name evidence="1" type="ORF">CA13_00530</name>
</gene>
<dbReference type="EMBL" id="SJPJ01000001">
    <property type="protein sequence ID" value="TWT78657.1"/>
    <property type="molecule type" value="Genomic_DNA"/>
</dbReference>
<dbReference type="InterPro" id="IPR013406">
    <property type="entry name" value="CHP02574_addiction_mod"/>
</dbReference>
<evidence type="ECO:0000313" key="1">
    <source>
        <dbReference type="EMBL" id="TWT78657.1"/>
    </source>
</evidence>
<evidence type="ECO:0008006" key="3">
    <source>
        <dbReference type="Google" id="ProtNLM"/>
    </source>
</evidence>
<reference evidence="1 2" key="1">
    <citation type="submission" date="2019-02" db="EMBL/GenBank/DDBJ databases">
        <title>Deep-cultivation of Planctomycetes and their phenomic and genomic characterization uncovers novel biology.</title>
        <authorList>
            <person name="Wiegand S."/>
            <person name="Jogler M."/>
            <person name="Boedeker C."/>
            <person name="Pinto D."/>
            <person name="Vollmers J."/>
            <person name="Rivas-Marin E."/>
            <person name="Kohn T."/>
            <person name="Peeters S.H."/>
            <person name="Heuer A."/>
            <person name="Rast P."/>
            <person name="Oberbeckmann S."/>
            <person name="Bunk B."/>
            <person name="Jeske O."/>
            <person name="Meyerdierks A."/>
            <person name="Storesund J.E."/>
            <person name="Kallscheuer N."/>
            <person name="Luecker S."/>
            <person name="Lage O.M."/>
            <person name="Pohl T."/>
            <person name="Merkel B.J."/>
            <person name="Hornburger P."/>
            <person name="Mueller R.-W."/>
            <person name="Bruemmer F."/>
            <person name="Labrenz M."/>
            <person name="Spormann A.M."/>
            <person name="Op Den Camp H."/>
            <person name="Overmann J."/>
            <person name="Amann R."/>
            <person name="Jetten M.S.M."/>
            <person name="Mascher T."/>
            <person name="Medema M.H."/>
            <person name="Devos D.P."/>
            <person name="Kaster A.-K."/>
            <person name="Ovreas L."/>
            <person name="Rohde M."/>
            <person name="Galperin M.Y."/>
            <person name="Jogler C."/>
        </authorList>
    </citation>
    <scope>NUCLEOTIDE SEQUENCE [LARGE SCALE GENOMIC DNA]</scope>
    <source>
        <strain evidence="1 2">CA13</strain>
    </source>
</reference>
<evidence type="ECO:0000313" key="2">
    <source>
        <dbReference type="Proteomes" id="UP000315010"/>
    </source>
</evidence>
<protein>
    <recommendedName>
        <fullName evidence="3">Addiction module component</fullName>
    </recommendedName>
</protein>
<dbReference type="OrthoDB" id="291542at2"/>
<proteinExistence type="predicted"/>
<dbReference type="Pfam" id="PF09720">
    <property type="entry name" value="Unstab_antitox"/>
    <property type="match status" value="1"/>
</dbReference>